<evidence type="ECO:0000313" key="3">
    <source>
        <dbReference type="EMBL" id="GAX89884.1"/>
    </source>
</evidence>
<dbReference type="InterPro" id="IPR003788">
    <property type="entry name" value="NDUFAF7"/>
</dbReference>
<dbReference type="PANTHER" id="PTHR12049">
    <property type="entry name" value="PROTEIN ARGININE METHYLTRANSFERASE NDUFAF7, MITOCHONDRIAL"/>
    <property type="match status" value="1"/>
</dbReference>
<dbReference type="PANTHER" id="PTHR12049:SF7">
    <property type="entry name" value="PROTEIN ARGININE METHYLTRANSFERASE NDUFAF7, MITOCHONDRIAL"/>
    <property type="match status" value="1"/>
</dbReference>
<proteinExistence type="predicted"/>
<name>A0A292YNB4_9BACL</name>
<reference evidence="4" key="1">
    <citation type="submission" date="2017-07" db="EMBL/GenBank/DDBJ databases">
        <title>Draft genome sequence of Effusibacillus lacus strain skLN1.</title>
        <authorList>
            <person name="Watanabe M."/>
            <person name="Kojima H."/>
            <person name="Fukui M."/>
        </authorList>
    </citation>
    <scope>NUCLEOTIDE SEQUENCE [LARGE SCALE GENOMIC DNA]</scope>
    <source>
        <strain evidence="4">skLN1</strain>
    </source>
</reference>
<dbReference type="Pfam" id="PF02636">
    <property type="entry name" value="Methyltransf_28"/>
    <property type="match status" value="1"/>
</dbReference>
<protein>
    <submittedName>
        <fullName evidence="3">SAM-dependent methyltransferase</fullName>
    </submittedName>
</protein>
<dbReference type="EMBL" id="BDUF01000033">
    <property type="protein sequence ID" value="GAX89884.1"/>
    <property type="molecule type" value="Genomic_DNA"/>
</dbReference>
<evidence type="ECO:0000313" key="4">
    <source>
        <dbReference type="Proteomes" id="UP000217785"/>
    </source>
</evidence>
<dbReference type="InterPro" id="IPR029063">
    <property type="entry name" value="SAM-dependent_MTases_sf"/>
</dbReference>
<dbReference type="GO" id="GO:0035243">
    <property type="term" value="F:protein-arginine omega-N symmetric methyltransferase activity"/>
    <property type="evidence" value="ECO:0007669"/>
    <property type="project" value="TreeGrafter"/>
</dbReference>
<dbReference type="GO" id="GO:0032259">
    <property type="term" value="P:methylation"/>
    <property type="evidence" value="ECO:0007669"/>
    <property type="project" value="UniProtKB-KW"/>
</dbReference>
<dbReference type="Proteomes" id="UP000217785">
    <property type="component" value="Unassembled WGS sequence"/>
</dbReference>
<evidence type="ECO:0000256" key="2">
    <source>
        <dbReference type="ARBA" id="ARBA00022679"/>
    </source>
</evidence>
<sequence length="374" mass="42007">MNQLHHLIADKIRSAGGRITFAEYMAEALYHPMLGYYNRPEMTIGEQGDFFTSPMVHPVFGHCVGRQIYQLWLEMGSPSSFTLLEMGAGTGALARDLLQEWDRLQANEPAANSGPVALRYVIVEQSPVLRGRQRETASETGKGRIEWHATLQEVPGYGSLEGVILSNELFDALPYHRLVMDKGRLLERYVTLEEDGSFAEVTAPLSDERLPLLLDEQIREGLEEGDRLVLSPAAGKVIREMADALNKGYVLTIDYGNLSPDVHWQSARSGGIRCYYKQTLNHDPYTRVGEQDITADVDFSYLQREGGQVGLETVRFSTQSDFLENFGFLDKVTDLQRMAFRDLRADFELQKMLTLYLPQGLGDACKVLMQSKGA</sequence>
<dbReference type="InterPro" id="IPR038375">
    <property type="entry name" value="NDUFAF7_sf"/>
</dbReference>
<gene>
    <name evidence="3" type="ORF">EFBL_1509</name>
</gene>
<evidence type="ECO:0000256" key="1">
    <source>
        <dbReference type="ARBA" id="ARBA00022603"/>
    </source>
</evidence>
<dbReference type="Gene3D" id="3.40.50.12710">
    <property type="match status" value="1"/>
</dbReference>
<dbReference type="AlphaFoldDB" id="A0A292YNB4"/>
<dbReference type="SUPFAM" id="SSF53335">
    <property type="entry name" value="S-adenosyl-L-methionine-dependent methyltransferases"/>
    <property type="match status" value="1"/>
</dbReference>
<dbReference type="OrthoDB" id="9794208at2"/>
<keyword evidence="4" id="KW-1185">Reference proteome</keyword>
<keyword evidence="2 3" id="KW-0808">Transferase</keyword>
<organism evidence="3 4">
    <name type="scientific">Effusibacillus lacus</name>
    <dbReference type="NCBI Taxonomy" id="1348429"/>
    <lineage>
        <taxon>Bacteria</taxon>
        <taxon>Bacillati</taxon>
        <taxon>Bacillota</taxon>
        <taxon>Bacilli</taxon>
        <taxon>Bacillales</taxon>
        <taxon>Alicyclobacillaceae</taxon>
        <taxon>Effusibacillus</taxon>
    </lineage>
</organism>
<dbReference type="RefSeq" id="WP_096181582.1">
    <property type="nucleotide sequence ID" value="NZ_BDUF01000033.1"/>
</dbReference>
<accession>A0A292YNB4</accession>
<comment type="caution">
    <text evidence="3">The sequence shown here is derived from an EMBL/GenBank/DDBJ whole genome shotgun (WGS) entry which is preliminary data.</text>
</comment>
<keyword evidence="1 3" id="KW-0489">Methyltransferase</keyword>